<dbReference type="PANTHER" id="PTHR47959:SF24">
    <property type="entry name" value="ATP-DEPENDENT RNA HELICASE"/>
    <property type="match status" value="1"/>
</dbReference>
<evidence type="ECO:0000313" key="7">
    <source>
        <dbReference type="Proteomes" id="UP000784294"/>
    </source>
</evidence>
<keyword evidence="2" id="KW-0378">Hydrolase</keyword>
<dbReference type="OrthoDB" id="10261904at2759"/>
<evidence type="ECO:0000313" key="6">
    <source>
        <dbReference type="EMBL" id="VEL09800.1"/>
    </source>
</evidence>
<sequence>MLFELLILTQVGKLQRSCIRDPVHVSTRVSKYQAVSTLQQFILLVPQDELDAYLVHLIRVALTPTMPAPGLDMLRLTSISEELGDDLRSDSIIVFTRTRLASNRLCLLLRQFTTAPVVALNGDMPQAQRVGALNKFRRFPRTVLVATDVASR</sequence>
<dbReference type="GO" id="GO:0003724">
    <property type="term" value="F:RNA helicase activity"/>
    <property type="evidence" value="ECO:0007669"/>
    <property type="project" value="TreeGrafter"/>
</dbReference>
<dbReference type="Gene3D" id="3.40.50.300">
    <property type="entry name" value="P-loop containing nucleotide triphosphate hydrolases"/>
    <property type="match status" value="1"/>
</dbReference>
<keyword evidence="3" id="KW-0347">Helicase</keyword>
<keyword evidence="1" id="KW-0547">Nucleotide-binding</keyword>
<dbReference type="InterPro" id="IPR001650">
    <property type="entry name" value="Helicase_C-like"/>
</dbReference>
<evidence type="ECO:0000256" key="3">
    <source>
        <dbReference type="ARBA" id="ARBA00022806"/>
    </source>
</evidence>
<evidence type="ECO:0000256" key="1">
    <source>
        <dbReference type="ARBA" id="ARBA00022741"/>
    </source>
</evidence>
<organism evidence="6 7">
    <name type="scientific">Protopolystoma xenopodis</name>
    <dbReference type="NCBI Taxonomy" id="117903"/>
    <lineage>
        <taxon>Eukaryota</taxon>
        <taxon>Metazoa</taxon>
        <taxon>Spiralia</taxon>
        <taxon>Lophotrochozoa</taxon>
        <taxon>Platyhelminthes</taxon>
        <taxon>Monogenea</taxon>
        <taxon>Polyopisthocotylea</taxon>
        <taxon>Polystomatidea</taxon>
        <taxon>Polystomatidae</taxon>
        <taxon>Protopolystoma</taxon>
    </lineage>
</organism>
<gene>
    <name evidence="6" type="ORF">PXEA_LOCUS3240</name>
</gene>
<dbReference type="Proteomes" id="UP000784294">
    <property type="component" value="Unassembled WGS sequence"/>
</dbReference>
<dbReference type="Pfam" id="PF00271">
    <property type="entry name" value="Helicase_C"/>
    <property type="match status" value="1"/>
</dbReference>
<dbReference type="AlphaFoldDB" id="A0A3S5BMU8"/>
<dbReference type="PROSITE" id="PS51194">
    <property type="entry name" value="HELICASE_CTER"/>
    <property type="match status" value="1"/>
</dbReference>
<evidence type="ECO:0000256" key="4">
    <source>
        <dbReference type="ARBA" id="ARBA00022840"/>
    </source>
</evidence>
<dbReference type="SUPFAM" id="SSF52540">
    <property type="entry name" value="P-loop containing nucleoside triphosphate hydrolases"/>
    <property type="match status" value="1"/>
</dbReference>
<name>A0A3S5BMU8_9PLAT</name>
<dbReference type="InterPro" id="IPR050079">
    <property type="entry name" value="DEAD_box_RNA_helicase"/>
</dbReference>
<dbReference type="InterPro" id="IPR027417">
    <property type="entry name" value="P-loop_NTPase"/>
</dbReference>
<feature type="domain" description="Helicase C-terminal" evidence="5">
    <location>
        <begin position="75"/>
        <end position="152"/>
    </location>
</feature>
<evidence type="ECO:0000256" key="2">
    <source>
        <dbReference type="ARBA" id="ARBA00022801"/>
    </source>
</evidence>
<proteinExistence type="predicted"/>
<dbReference type="EMBL" id="CAAALY010007272">
    <property type="protein sequence ID" value="VEL09800.1"/>
    <property type="molecule type" value="Genomic_DNA"/>
</dbReference>
<dbReference type="GO" id="GO:0016787">
    <property type="term" value="F:hydrolase activity"/>
    <property type="evidence" value="ECO:0007669"/>
    <property type="project" value="UniProtKB-KW"/>
</dbReference>
<dbReference type="PANTHER" id="PTHR47959">
    <property type="entry name" value="ATP-DEPENDENT RNA HELICASE RHLE-RELATED"/>
    <property type="match status" value="1"/>
</dbReference>
<evidence type="ECO:0000259" key="5">
    <source>
        <dbReference type="PROSITE" id="PS51194"/>
    </source>
</evidence>
<comment type="caution">
    <text evidence="6">The sequence shown here is derived from an EMBL/GenBank/DDBJ whole genome shotgun (WGS) entry which is preliminary data.</text>
</comment>
<dbReference type="GO" id="GO:0005829">
    <property type="term" value="C:cytosol"/>
    <property type="evidence" value="ECO:0007669"/>
    <property type="project" value="TreeGrafter"/>
</dbReference>
<keyword evidence="7" id="KW-1185">Reference proteome</keyword>
<keyword evidence="4" id="KW-0067">ATP-binding</keyword>
<accession>A0A3S5BMU8</accession>
<dbReference type="GO" id="GO:0005524">
    <property type="term" value="F:ATP binding"/>
    <property type="evidence" value="ECO:0007669"/>
    <property type="project" value="UniProtKB-KW"/>
</dbReference>
<reference evidence="6" key="1">
    <citation type="submission" date="2018-11" db="EMBL/GenBank/DDBJ databases">
        <authorList>
            <consortium name="Pathogen Informatics"/>
        </authorList>
    </citation>
    <scope>NUCLEOTIDE SEQUENCE</scope>
</reference>
<protein>
    <recommendedName>
        <fullName evidence="5">Helicase C-terminal domain-containing protein</fullName>
    </recommendedName>
</protein>